<proteinExistence type="inferred from homology"/>
<dbReference type="GO" id="GO:0005576">
    <property type="term" value="C:extracellular region"/>
    <property type="evidence" value="ECO:0007669"/>
    <property type="project" value="UniProtKB-SubCell"/>
</dbReference>
<dbReference type="InterPro" id="IPR012334">
    <property type="entry name" value="Pectin_lyas_fold"/>
</dbReference>
<keyword evidence="1 2" id="KW-0456">Lyase</keyword>
<comment type="subcellular location">
    <subcellularLocation>
        <location evidence="2">Secreted</location>
    </subcellularLocation>
</comment>
<gene>
    <name evidence="5" type="ORF">EDC19_2005</name>
</gene>
<reference evidence="5 6" key="1">
    <citation type="submission" date="2019-03" db="EMBL/GenBank/DDBJ databases">
        <title>Genomic Encyclopedia of Type Strains, Phase IV (KMG-IV): sequencing the most valuable type-strain genomes for metagenomic binning, comparative biology and taxonomic classification.</title>
        <authorList>
            <person name="Goeker M."/>
        </authorList>
    </citation>
    <scope>NUCLEOTIDE SEQUENCE [LARGE SCALE GENOMIC DNA]</scope>
    <source>
        <strain evidence="5 6">DSM 24176</strain>
    </source>
</reference>
<accession>A0A4R1MQN5</accession>
<dbReference type="AlphaFoldDB" id="A0A4R1MQN5"/>
<name>A0A4R1MQN5_9FIRM</name>
<comment type="similarity">
    <text evidence="2">Belongs to the polysaccharide lyase 1 family.</text>
</comment>
<evidence type="ECO:0000313" key="6">
    <source>
        <dbReference type="Proteomes" id="UP000294545"/>
    </source>
</evidence>
<dbReference type="SUPFAM" id="SSF51126">
    <property type="entry name" value="Pectin lyase-like"/>
    <property type="match status" value="1"/>
</dbReference>
<dbReference type="PANTHER" id="PTHR31683:SF18">
    <property type="entry name" value="PECTATE LYASE 21-RELATED"/>
    <property type="match status" value="1"/>
</dbReference>
<keyword evidence="2" id="KW-0119">Carbohydrate metabolism</keyword>
<keyword evidence="2" id="KW-0964">Secreted</keyword>
<keyword evidence="6" id="KW-1185">Reference proteome</keyword>
<organism evidence="5 6">
    <name type="scientific">Natranaerovirga hydrolytica</name>
    <dbReference type="NCBI Taxonomy" id="680378"/>
    <lineage>
        <taxon>Bacteria</taxon>
        <taxon>Bacillati</taxon>
        <taxon>Bacillota</taxon>
        <taxon>Clostridia</taxon>
        <taxon>Lachnospirales</taxon>
        <taxon>Natranaerovirgaceae</taxon>
        <taxon>Natranaerovirga</taxon>
    </lineage>
</organism>
<dbReference type="SMART" id="SM00656">
    <property type="entry name" value="Amb_all"/>
    <property type="match status" value="1"/>
</dbReference>
<dbReference type="PANTHER" id="PTHR31683">
    <property type="entry name" value="PECTATE LYASE 18-RELATED"/>
    <property type="match status" value="1"/>
</dbReference>
<dbReference type="GO" id="GO:0030570">
    <property type="term" value="F:pectate lyase activity"/>
    <property type="evidence" value="ECO:0007669"/>
    <property type="project" value="InterPro"/>
</dbReference>
<dbReference type="InterPro" id="IPR045032">
    <property type="entry name" value="PEL"/>
</dbReference>
<comment type="caution">
    <text evidence="5">The sequence shown here is derived from an EMBL/GenBank/DDBJ whole genome shotgun (WGS) entry which is preliminary data.</text>
</comment>
<feature type="compositionally biased region" description="Acidic residues" evidence="3">
    <location>
        <begin position="204"/>
        <end position="215"/>
    </location>
</feature>
<dbReference type="Gene3D" id="2.160.20.10">
    <property type="entry name" value="Single-stranded right-handed beta-helix, Pectin lyase-like"/>
    <property type="match status" value="1"/>
</dbReference>
<evidence type="ECO:0000256" key="2">
    <source>
        <dbReference type="RuleBase" id="RU361173"/>
    </source>
</evidence>
<sequence>MKKKRSLSILLTFVLVLSMMLANQMNLFASQLIFNDNYSGATSSNLFTTSYKTLPNDASKPMYIRTGGSISAGSNRVTLSGGRMTIGALSSSSTSSSSTPGGVFDLSQDYRIIINVANTSGNSSKNFQVYVDNNTTSQGNSIHGGASKVYEENIGNISSGNIVIEPNVGTSNSFIQVRTESDVNVTINEITIEYLDGSSPDPDPNPDPDPPTDPEDDLFALVGYATMNGGTTGGVGGNVIYVDNGADLYEALRQKRNDSTPLTVYINGTITQGNSSHSKIDVKDVSDVSIIGVGTQGELDGVGITISRANNIIIRNLSIHHVKDGEGTAIEVTNDSHNIWIDHNEFYSQTDVHKDYYDGLVDIKRNAEYITVSWNKFYDHHKGMLVGHTDNASLAPDKITYHHNYFGNIGTRVPLTRYADVHKFNNFYEDIFGSAINARMGARIRVENNYFDNVGSGEVDTHAGYIQGPIGWYYGSSQTGYWHVTGNTFVNCPVSSYTSTTTFNVPYNYSNVLHSAEQAKALVEQYAGVGIIN</sequence>
<dbReference type="InterPro" id="IPR002022">
    <property type="entry name" value="Pec_lyase"/>
</dbReference>
<feature type="domain" description="Pectate lyase" evidence="4">
    <location>
        <begin position="235"/>
        <end position="457"/>
    </location>
</feature>
<dbReference type="EMBL" id="SMGQ01000013">
    <property type="protein sequence ID" value="TCK92849.1"/>
    <property type="molecule type" value="Genomic_DNA"/>
</dbReference>
<dbReference type="Proteomes" id="UP000294545">
    <property type="component" value="Unassembled WGS sequence"/>
</dbReference>
<dbReference type="RefSeq" id="WP_207668983.1">
    <property type="nucleotide sequence ID" value="NZ_SMGQ01000013.1"/>
</dbReference>
<evidence type="ECO:0000259" key="4">
    <source>
        <dbReference type="SMART" id="SM00656"/>
    </source>
</evidence>
<feature type="region of interest" description="Disordered" evidence="3">
    <location>
        <begin position="194"/>
        <end position="215"/>
    </location>
</feature>
<dbReference type="Pfam" id="PF00544">
    <property type="entry name" value="Pectate_lyase_4"/>
    <property type="match status" value="1"/>
</dbReference>
<protein>
    <submittedName>
        <fullName evidence="5">Pectate lyase</fullName>
    </submittedName>
</protein>
<evidence type="ECO:0000256" key="3">
    <source>
        <dbReference type="SAM" id="MobiDB-lite"/>
    </source>
</evidence>
<evidence type="ECO:0000256" key="1">
    <source>
        <dbReference type="ARBA" id="ARBA00023239"/>
    </source>
</evidence>
<evidence type="ECO:0000313" key="5">
    <source>
        <dbReference type="EMBL" id="TCK92849.1"/>
    </source>
</evidence>
<dbReference type="GO" id="GO:0000272">
    <property type="term" value="P:polysaccharide catabolic process"/>
    <property type="evidence" value="ECO:0007669"/>
    <property type="project" value="UniProtKB-KW"/>
</dbReference>
<dbReference type="InterPro" id="IPR011050">
    <property type="entry name" value="Pectin_lyase_fold/virulence"/>
</dbReference>
<keyword evidence="2" id="KW-0624">Polysaccharide degradation</keyword>